<dbReference type="EMBL" id="BNCP01000014">
    <property type="protein sequence ID" value="GIL79026.1"/>
    <property type="molecule type" value="Genomic_DNA"/>
</dbReference>
<accession>A0A8J4CFA8</accession>
<feature type="transmembrane region" description="Helical" evidence="7">
    <location>
        <begin position="411"/>
        <end position="431"/>
    </location>
</feature>
<feature type="transmembrane region" description="Helical" evidence="7">
    <location>
        <begin position="461"/>
        <end position="478"/>
    </location>
</feature>
<dbReference type="Pfam" id="PF08022">
    <property type="entry name" value="FAD_binding_8"/>
    <property type="match status" value="1"/>
</dbReference>
<evidence type="ECO:0000256" key="7">
    <source>
        <dbReference type="SAM" id="Phobius"/>
    </source>
</evidence>
<evidence type="ECO:0000256" key="6">
    <source>
        <dbReference type="SAM" id="MobiDB-lite"/>
    </source>
</evidence>
<dbReference type="SUPFAM" id="SSF52343">
    <property type="entry name" value="Ferredoxin reductase-like, C-terminal NADP-linked domain"/>
    <property type="match status" value="1"/>
</dbReference>
<evidence type="ECO:0000256" key="2">
    <source>
        <dbReference type="ARBA" id="ARBA00022692"/>
    </source>
</evidence>
<evidence type="ECO:0000313" key="11">
    <source>
        <dbReference type="Proteomes" id="UP000747110"/>
    </source>
</evidence>
<dbReference type="PANTHER" id="PTHR11972">
    <property type="entry name" value="NADPH OXIDASE"/>
    <property type="match status" value="1"/>
</dbReference>
<reference evidence="9" key="1">
    <citation type="journal article" date="2021" name="Proc. Natl. Acad. Sci. U.S.A.">
        <title>Three genomes in the algal genus Volvox reveal the fate of a haploid sex-determining region after a transition to homothallism.</title>
        <authorList>
            <person name="Yamamoto K."/>
            <person name="Hamaji T."/>
            <person name="Kawai-Toyooka H."/>
            <person name="Matsuzaki R."/>
            <person name="Takahashi F."/>
            <person name="Nishimura Y."/>
            <person name="Kawachi M."/>
            <person name="Noguchi H."/>
            <person name="Minakuchi Y."/>
            <person name="Umen J.G."/>
            <person name="Toyoda A."/>
            <person name="Nozaki H."/>
        </authorList>
    </citation>
    <scope>NUCLEOTIDE SEQUENCE</scope>
    <source>
        <strain evidence="10">NIES-3785</strain>
        <strain evidence="9">NIES-3786</strain>
    </source>
</reference>
<evidence type="ECO:0000259" key="8">
    <source>
        <dbReference type="PROSITE" id="PS51384"/>
    </source>
</evidence>
<keyword evidence="5 7" id="KW-0472">Membrane</keyword>
<dbReference type="Proteomes" id="UP000722791">
    <property type="component" value="Unassembled WGS sequence"/>
</dbReference>
<proteinExistence type="predicted"/>
<dbReference type="Pfam" id="PF08030">
    <property type="entry name" value="NAD_binding_6"/>
    <property type="match status" value="1"/>
</dbReference>
<dbReference type="InterPro" id="IPR017927">
    <property type="entry name" value="FAD-bd_FR_type"/>
</dbReference>
<evidence type="ECO:0000256" key="3">
    <source>
        <dbReference type="ARBA" id="ARBA00022989"/>
    </source>
</evidence>
<dbReference type="SFLD" id="SFLDS00052">
    <property type="entry name" value="Ferric_Reductase_Domain"/>
    <property type="match status" value="1"/>
</dbReference>
<keyword evidence="3 7" id="KW-1133">Transmembrane helix</keyword>
<feature type="transmembrane region" description="Helical" evidence="7">
    <location>
        <begin position="438"/>
        <end position="455"/>
    </location>
</feature>
<dbReference type="PROSITE" id="PS51384">
    <property type="entry name" value="FAD_FR"/>
    <property type="match status" value="1"/>
</dbReference>
<name>A0A8J4CFA8_9CHLO</name>
<comment type="caution">
    <text evidence="9">The sequence shown here is derived from an EMBL/GenBank/DDBJ whole genome shotgun (WGS) entry which is preliminary data.</text>
</comment>
<keyword evidence="4" id="KW-0560">Oxidoreductase</keyword>
<feature type="transmembrane region" description="Helical" evidence="7">
    <location>
        <begin position="370"/>
        <end position="391"/>
    </location>
</feature>
<dbReference type="Proteomes" id="UP000747110">
    <property type="component" value="Unassembled WGS sequence"/>
</dbReference>
<dbReference type="SFLD" id="SFLDG01168">
    <property type="entry name" value="Ferric_reductase_subgroup_(FRE"/>
    <property type="match status" value="1"/>
</dbReference>
<gene>
    <name evidence="9" type="ORF">Vretifemale_8435</name>
    <name evidence="10" type="ORF">Vretimale_66</name>
</gene>
<dbReference type="AlphaFoldDB" id="A0A8J4CFA8"/>
<dbReference type="OrthoDB" id="167398at2759"/>
<dbReference type="InterPro" id="IPR013112">
    <property type="entry name" value="FAD-bd_8"/>
</dbReference>
<feature type="region of interest" description="Disordered" evidence="6">
    <location>
        <begin position="214"/>
        <end position="251"/>
    </location>
</feature>
<evidence type="ECO:0000256" key="5">
    <source>
        <dbReference type="ARBA" id="ARBA00023136"/>
    </source>
</evidence>
<feature type="transmembrane region" description="Helical" evidence="7">
    <location>
        <begin position="762"/>
        <end position="785"/>
    </location>
</feature>
<evidence type="ECO:0000313" key="10">
    <source>
        <dbReference type="EMBL" id="GIL93761.1"/>
    </source>
</evidence>
<feature type="compositionally biased region" description="Low complexity" evidence="6">
    <location>
        <begin position="217"/>
        <end position="251"/>
    </location>
</feature>
<dbReference type="Pfam" id="PF01794">
    <property type="entry name" value="Ferric_reduct"/>
    <property type="match status" value="1"/>
</dbReference>
<feature type="transmembrane region" description="Helical" evidence="7">
    <location>
        <begin position="17"/>
        <end position="39"/>
    </location>
</feature>
<evidence type="ECO:0000256" key="4">
    <source>
        <dbReference type="ARBA" id="ARBA00023002"/>
    </source>
</evidence>
<organism evidence="9 11">
    <name type="scientific">Volvox reticuliferus</name>
    <dbReference type="NCBI Taxonomy" id="1737510"/>
    <lineage>
        <taxon>Eukaryota</taxon>
        <taxon>Viridiplantae</taxon>
        <taxon>Chlorophyta</taxon>
        <taxon>core chlorophytes</taxon>
        <taxon>Chlorophyceae</taxon>
        <taxon>CS clade</taxon>
        <taxon>Chlamydomonadales</taxon>
        <taxon>Volvocaceae</taxon>
        <taxon>Volvox</taxon>
    </lineage>
</organism>
<comment type="subcellular location">
    <subcellularLocation>
        <location evidence="1">Membrane</location>
        <topology evidence="1">Multi-pass membrane protein</topology>
    </subcellularLocation>
</comment>
<dbReference type="Gene3D" id="3.40.50.80">
    <property type="entry name" value="Nucleotide-binding domain of ferredoxin-NADP reductase (FNR) module"/>
    <property type="match status" value="1"/>
</dbReference>
<dbReference type="PANTHER" id="PTHR11972:SF69">
    <property type="entry name" value="FERRIC REDUCTION OXIDASE 6-RELATED"/>
    <property type="match status" value="1"/>
</dbReference>
<dbReference type="InterPro" id="IPR013121">
    <property type="entry name" value="Fe_red_NAD-bd_6"/>
</dbReference>
<evidence type="ECO:0000256" key="1">
    <source>
        <dbReference type="ARBA" id="ARBA00004141"/>
    </source>
</evidence>
<feature type="transmembrane region" description="Helical" evidence="7">
    <location>
        <begin position="87"/>
        <end position="107"/>
    </location>
</feature>
<feature type="domain" description="FAD-binding FR-type" evidence="8">
    <location>
        <begin position="487"/>
        <end position="601"/>
    </location>
</feature>
<dbReference type="CDD" id="cd06186">
    <property type="entry name" value="NOX_Duox_like_FAD_NADP"/>
    <property type="match status" value="1"/>
</dbReference>
<dbReference type="GO" id="GO:0016491">
    <property type="term" value="F:oxidoreductase activity"/>
    <property type="evidence" value="ECO:0007669"/>
    <property type="project" value="UniProtKB-KW"/>
</dbReference>
<dbReference type="InterPro" id="IPR050369">
    <property type="entry name" value="RBOH/FRE"/>
</dbReference>
<dbReference type="InterPro" id="IPR039261">
    <property type="entry name" value="FNR_nucleotide-bd"/>
</dbReference>
<keyword evidence="11" id="KW-1185">Reference proteome</keyword>
<dbReference type="InterPro" id="IPR013130">
    <property type="entry name" value="Fe3_Rdtase_TM_dom"/>
</dbReference>
<dbReference type="EMBL" id="BNCQ01000001">
    <property type="protein sequence ID" value="GIL93761.1"/>
    <property type="molecule type" value="Genomic_DNA"/>
</dbReference>
<feature type="compositionally biased region" description="Polar residues" evidence="6">
    <location>
        <begin position="982"/>
        <end position="993"/>
    </location>
</feature>
<evidence type="ECO:0000313" key="9">
    <source>
        <dbReference type="EMBL" id="GIL79026.1"/>
    </source>
</evidence>
<sequence length="1078" mass="117560">MQKDTLSNTMIRRALRFAVVTAMWVLAVAGLTTFSFFYIMTPTRWFYVNATDFINWRSSLVLQYRFVNATTGKVTPLLPSTYSFILIWQWCGTLAAALGAAGLLWVYSSANKPAQPASYSSGSMNAQCQVVGCKRSSSCITWISKVAARTRRLLRWQVPPRGLWRKVLGPDGLSMLDLILLLLWFGLHILWLREMTMKTLDARRAPAAVKVSTMVKSNSSATRNNSNTTATRLTNSSSLPSPSGPSVNSSTGAFNFTNGTTAHARLRSLLDVTATTAATSNTSTFNSTKSNYTVTINATTKTSTSTSTSTKAKTTAVKPLSREVQNSMAKYTGMVGNFDLLMLFFPLPRCNFLHWLLQSDFPGMVKYHRWLGHGTLMMYSLHGVIYMALWTKDGMLSTNMQWTMNGYVNNVAGLISLIAGWILWVTSIPFIRRRFFNLFYASHIGGTVVLMLFAFMHRKDIAPWVMPGIFLYLLDVALRTLQQAFNSTSITASAAAVGPGAAATAFLSPHGNILTLTIQCDKSLSWSGLDIVFLNVPEISWWQWHPFTLATSSVAGGPETKMVLHIKTYNHWTQRLVAHLATNADPLKLYVSGPYHGAHRRWITNFDRHVFVAGGIGVTPVLGMLQDLIARRRAIAATTNSKPTGRVSLIWLSRSRDELATMPYDVLQEAYKTGPDAWLDLQLYLTAPAEQADGRDLVIFQENAMTEHSRRNSTNIVQTAVPIPIGNCLGIDGVRRSGDSSTTTTSNCTARPLAHPYMLNPLLWAVAVVLSFGGGFAGFICSQAYDAHISRTVAVRNDYTHVGMLQFAALGLGASLPPALLMLAAHVFLEVRSRRRYIAAAAAVGPERSKHCPNTLIDMQDAAAACAACRVTSILHARTSVNSTTATHISEDNVTDNNFPSFCDAVPPCGATGARVSCNGSRHVHTQGHICAEPFIKHGRPDLAALLEGVARTGSAAAAAAAVTAQSQPVPNPNTLAAVQQPISDNLNPNSGGDSIPQDAAAGDQSLPPPPPPQQKQQQNSFANPYEDEDPSQLRVAVFVAGPRLLVETMEECCARLNGVWGRKGKCYLELHPLTHEL</sequence>
<feature type="transmembrane region" description="Helical" evidence="7">
    <location>
        <begin position="805"/>
        <end position="829"/>
    </location>
</feature>
<dbReference type="GO" id="GO:0005886">
    <property type="term" value="C:plasma membrane"/>
    <property type="evidence" value="ECO:0007669"/>
    <property type="project" value="TreeGrafter"/>
</dbReference>
<keyword evidence="2 7" id="KW-0812">Transmembrane</keyword>
<protein>
    <recommendedName>
        <fullName evidence="8">FAD-binding FR-type domain-containing protein</fullName>
    </recommendedName>
</protein>
<feature type="region of interest" description="Disordered" evidence="6">
    <location>
        <begin position="982"/>
        <end position="1029"/>
    </location>
</feature>